<dbReference type="SUPFAM" id="SSF46785">
    <property type="entry name" value="Winged helix' DNA-binding domain"/>
    <property type="match status" value="1"/>
</dbReference>
<dbReference type="InterPro" id="IPR036390">
    <property type="entry name" value="WH_DNA-bd_sf"/>
</dbReference>
<keyword evidence="1" id="KW-0805">Transcription regulation</keyword>
<dbReference type="STRING" id="1237149.C900_02499"/>
<dbReference type="SMART" id="SM00347">
    <property type="entry name" value="HTH_MARR"/>
    <property type="match status" value="1"/>
</dbReference>
<dbReference type="eggNOG" id="COG1846">
    <property type="taxonomic scope" value="Bacteria"/>
</dbReference>
<reference evidence="5 6" key="1">
    <citation type="submission" date="2012-12" db="EMBL/GenBank/DDBJ databases">
        <title>Genome assembly of Fulvivirga imtechensis AK7.</title>
        <authorList>
            <person name="Nupur N."/>
            <person name="Khatri I."/>
            <person name="Kumar R."/>
            <person name="Subramanian S."/>
            <person name="Pinnaka A."/>
        </authorList>
    </citation>
    <scope>NUCLEOTIDE SEQUENCE [LARGE SCALE GENOMIC DNA]</scope>
    <source>
        <strain evidence="5 6">AK7</strain>
    </source>
</reference>
<evidence type="ECO:0000256" key="2">
    <source>
        <dbReference type="ARBA" id="ARBA00023125"/>
    </source>
</evidence>
<dbReference type="Gene3D" id="1.10.10.10">
    <property type="entry name" value="Winged helix-like DNA-binding domain superfamily/Winged helix DNA-binding domain"/>
    <property type="match status" value="1"/>
</dbReference>
<dbReference type="EMBL" id="AMZN01000037">
    <property type="protein sequence ID" value="ELR71584.1"/>
    <property type="molecule type" value="Genomic_DNA"/>
</dbReference>
<dbReference type="AlphaFoldDB" id="L8JVE6"/>
<accession>L8JVE6</accession>
<evidence type="ECO:0000256" key="3">
    <source>
        <dbReference type="ARBA" id="ARBA00023163"/>
    </source>
</evidence>
<keyword evidence="6" id="KW-1185">Reference proteome</keyword>
<proteinExistence type="predicted"/>
<dbReference type="InterPro" id="IPR036388">
    <property type="entry name" value="WH-like_DNA-bd_sf"/>
</dbReference>
<protein>
    <submittedName>
        <fullName evidence="5">Transcriptional regulator, MarR family</fullName>
    </submittedName>
</protein>
<dbReference type="Proteomes" id="UP000011135">
    <property type="component" value="Unassembled WGS sequence"/>
</dbReference>
<dbReference type="Pfam" id="PF01047">
    <property type="entry name" value="MarR"/>
    <property type="match status" value="1"/>
</dbReference>
<name>L8JVE6_9BACT</name>
<evidence type="ECO:0000259" key="4">
    <source>
        <dbReference type="PROSITE" id="PS50995"/>
    </source>
</evidence>
<dbReference type="PANTHER" id="PTHR42756">
    <property type="entry name" value="TRANSCRIPTIONAL REGULATOR, MARR"/>
    <property type="match status" value="1"/>
</dbReference>
<organism evidence="5 6">
    <name type="scientific">Fulvivirga imtechensis AK7</name>
    <dbReference type="NCBI Taxonomy" id="1237149"/>
    <lineage>
        <taxon>Bacteria</taxon>
        <taxon>Pseudomonadati</taxon>
        <taxon>Bacteroidota</taxon>
        <taxon>Cytophagia</taxon>
        <taxon>Cytophagales</taxon>
        <taxon>Fulvivirgaceae</taxon>
        <taxon>Fulvivirga</taxon>
    </lineage>
</organism>
<dbReference type="RefSeq" id="WP_009579908.1">
    <property type="nucleotide sequence ID" value="NZ_AMZN01000037.1"/>
</dbReference>
<dbReference type="OrthoDB" id="1551170at2"/>
<sequence>MEENKNKYCGCLYYSASALARQITKMADEAFSPTGMSPSYAFLLMIVNEHPGIQPGDIAIKMQLTPSTVTRLIDKLEHKGFLERTAEGRTTRVQPTKKSMELQDKLVEAWQSLYHRYVAILGEEDSRKLTNMCYEAYLKLA</sequence>
<dbReference type="PANTHER" id="PTHR42756:SF1">
    <property type="entry name" value="TRANSCRIPTIONAL REPRESSOR OF EMRAB OPERON"/>
    <property type="match status" value="1"/>
</dbReference>
<evidence type="ECO:0000256" key="1">
    <source>
        <dbReference type="ARBA" id="ARBA00023015"/>
    </source>
</evidence>
<keyword evidence="2" id="KW-0238">DNA-binding</keyword>
<comment type="caution">
    <text evidence="5">The sequence shown here is derived from an EMBL/GenBank/DDBJ whole genome shotgun (WGS) entry which is preliminary data.</text>
</comment>
<evidence type="ECO:0000313" key="6">
    <source>
        <dbReference type="Proteomes" id="UP000011135"/>
    </source>
</evidence>
<keyword evidence="3" id="KW-0804">Transcription</keyword>
<gene>
    <name evidence="5" type="ORF">C900_02499</name>
</gene>
<evidence type="ECO:0000313" key="5">
    <source>
        <dbReference type="EMBL" id="ELR71584.1"/>
    </source>
</evidence>
<dbReference type="GO" id="GO:0003700">
    <property type="term" value="F:DNA-binding transcription factor activity"/>
    <property type="evidence" value="ECO:0007669"/>
    <property type="project" value="InterPro"/>
</dbReference>
<dbReference type="InterPro" id="IPR000835">
    <property type="entry name" value="HTH_MarR-typ"/>
</dbReference>
<dbReference type="PROSITE" id="PS50995">
    <property type="entry name" value="HTH_MARR_2"/>
    <property type="match status" value="1"/>
</dbReference>
<feature type="domain" description="HTH marR-type" evidence="4">
    <location>
        <begin position="9"/>
        <end position="138"/>
    </location>
</feature>
<dbReference type="GO" id="GO:0003677">
    <property type="term" value="F:DNA binding"/>
    <property type="evidence" value="ECO:0007669"/>
    <property type="project" value="UniProtKB-KW"/>
</dbReference>